<organism evidence="1 2">
    <name type="scientific">Linum tenue</name>
    <dbReference type="NCBI Taxonomy" id="586396"/>
    <lineage>
        <taxon>Eukaryota</taxon>
        <taxon>Viridiplantae</taxon>
        <taxon>Streptophyta</taxon>
        <taxon>Embryophyta</taxon>
        <taxon>Tracheophyta</taxon>
        <taxon>Spermatophyta</taxon>
        <taxon>Magnoliopsida</taxon>
        <taxon>eudicotyledons</taxon>
        <taxon>Gunneridae</taxon>
        <taxon>Pentapetalae</taxon>
        <taxon>rosids</taxon>
        <taxon>fabids</taxon>
        <taxon>Malpighiales</taxon>
        <taxon>Linaceae</taxon>
        <taxon>Linum</taxon>
    </lineage>
</organism>
<sequence>MLTESEYAVRLNDTRPPDPASVAIGLLTVWNWAEERKVGTTWNLTSSDLASSERELRVPDLREEKAESDGAKMVAPLLELLRRVRRWLSSCVDRRRWMNVLKWPAFSRILVTFVGPAGAGSWVAAGVDAGGAAAADCVGDDAGDCPAVVFLRQRRRRQRNAAAENRVLCFFIMFDG</sequence>
<name>A0AAV0QD47_9ROSI</name>
<evidence type="ECO:0000313" key="1">
    <source>
        <dbReference type="EMBL" id="CAI0542308.1"/>
    </source>
</evidence>
<dbReference type="AlphaFoldDB" id="A0AAV0QD47"/>
<accession>A0AAV0QD47</accession>
<evidence type="ECO:0000313" key="2">
    <source>
        <dbReference type="Proteomes" id="UP001154282"/>
    </source>
</evidence>
<comment type="caution">
    <text evidence="1">The sequence shown here is derived from an EMBL/GenBank/DDBJ whole genome shotgun (WGS) entry which is preliminary data.</text>
</comment>
<dbReference type="EMBL" id="CAMGYJ010000009">
    <property type="protein sequence ID" value="CAI0542308.1"/>
    <property type="molecule type" value="Genomic_DNA"/>
</dbReference>
<proteinExistence type="predicted"/>
<protein>
    <submittedName>
        <fullName evidence="1">Uncharacterized protein</fullName>
    </submittedName>
</protein>
<gene>
    <name evidence="1" type="ORF">LITE_LOCUS42425</name>
</gene>
<reference evidence="1" key="1">
    <citation type="submission" date="2022-08" db="EMBL/GenBank/DDBJ databases">
        <authorList>
            <person name="Gutierrez-Valencia J."/>
        </authorList>
    </citation>
    <scope>NUCLEOTIDE SEQUENCE</scope>
</reference>
<keyword evidence="2" id="KW-1185">Reference proteome</keyword>
<dbReference type="Proteomes" id="UP001154282">
    <property type="component" value="Unassembled WGS sequence"/>
</dbReference>